<organism evidence="3 4">
    <name type="scientific">Adineta ricciae</name>
    <name type="common">Rotifer</name>
    <dbReference type="NCBI Taxonomy" id="249248"/>
    <lineage>
        <taxon>Eukaryota</taxon>
        <taxon>Metazoa</taxon>
        <taxon>Spiralia</taxon>
        <taxon>Gnathifera</taxon>
        <taxon>Rotifera</taxon>
        <taxon>Eurotatoria</taxon>
        <taxon>Bdelloidea</taxon>
        <taxon>Adinetida</taxon>
        <taxon>Adinetidae</taxon>
        <taxon>Adineta</taxon>
    </lineage>
</organism>
<dbReference type="AlphaFoldDB" id="A0A816DNH9"/>
<keyword evidence="4" id="KW-1185">Reference proteome</keyword>
<sequence>MEPFEKDESDDNSDNSSSNEVSDESDFDFDYDDLIDDLDELQISSEYSTDNEMDVDSIIENSMIDVDSGFTKISCTDVTPFLVFKNFFTKEIFNLIVDQTNIYAKRKKRRRSQNSIDLWEDVTTKDIESFLGIIIVMAINSLPSMKHYW</sequence>
<dbReference type="EMBL" id="CAJNOR010009095">
    <property type="protein sequence ID" value="CAF1641053.1"/>
    <property type="molecule type" value="Genomic_DNA"/>
</dbReference>
<protein>
    <recommendedName>
        <fullName evidence="2">PiggyBac transposable element-derived protein domain-containing protein</fullName>
    </recommendedName>
</protein>
<accession>A0A816DNH9</accession>
<dbReference type="PANTHER" id="PTHR46599">
    <property type="entry name" value="PIGGYBAC TRANSPOSABLE ELEMENT-DERIVED PROTEIN 4"/>
    <property type="match status" value="1"/>
</dbReference>
<evidence type="ECO:0000313" key="3">
    <source>
        <dbReference type="EMBL" id="CAF1641053.1"/>
    </source>
</evidence>
<dbReference type="InterPro" id="IPR029526">
    <property type="entry name" value="PGBD"/>
</dbReference>
<gene>
    <name evidence="3" type="ORF">XAT740_LOCUS53317</name>
</gene>
<proteinExistence type="predicted"/>
<name>A0A816DNH9_ADIRI</name>
<feature type="domain" description="PiggyBac transposable element-derived protein" evidence="2">
    <location>
        <begin position="80"/>
        <end position="149"/>
    </location>
</feature>
<evidence type="ECO:0000313" key="4">
    <source>
        <dbReference type="Proteomes" id="UP000663828"/>
    </source>
</evidence>
<feature type="region of interest" description="Disordered" evidence="1">
    <location>
        <begin position="1"/>
        <end position="29"/>
    </location>
</feature>
<dbReference type="PANTHER" id="PTHR46599:SF3">
    <property type="entry name" value="PIGGYBAC TRANSPOSABLE ELEMENT-DERIVED PROTEIN 4"/>
    <property type="match status" value="1"/>
</dbReference>
<comment type="caution">
    <text evidence="3">The sequence shown here is derived from an EMBL/GenBank/DDBJ whole genome shotgun (WGS) entry which is preliminary data.</text>
</comment>
<dbReference type="Proteomes" id="UP000663828">
    <property type="component" value="Unassembled WGS sequence"/>
</dbReference>
<feature type="non-terminal residue" evidence="3">
    <location>
        <position position="149"/>
    </location>
</feature>
<evidence type="ECO:0000259" key="2">
    <source>
        <dbReference type="Pfam" id="PF13843"/>
    </source>
</evidence>
<reference evidence="3" key="1">
    <citation type="submission" date="2021-02" db="EMBL/GenBank/DDBJ databases">
        <authorList>
            <person name="Nowell W R."/>
        </authorList>
    </citation>
    <scope>NUCLEOTIDE SEQUENCE</scope>
</reference>
<evidence type="ECO:0000256" key="1">
    <source>
        <dbReference type="SAM" id="MobiDB-lite"/>
    </source>
</evidence>
<dbReference type="Pfam" id="PF13843">
    <property type="entry name" value="DDE_Tnp_1_7"/>
    <property type="match status" value="1"/>
</dbReference>